<accession>A0A8H6A3M4</accession>
<evidence type="ECO:0000313" key="5">
    <source>
        <dbReference type="Proteomes" id="UP000541154"/>
    </source>
</evidence>
<evidence type="ECO:0000256" key="2">
    <source>
        <dbReference type="SAM" id="Phobius"/>
    </source>
</evidence>
<feature type="chain" id="PRO_5034552424" evidence="3">
    <location>
        <begin position="17"/>
        <end position="124"/>
    </location>
</feature>
<keyword evidence="2" id="KW-0472">Membrane</keyword>
<name>A0A8H6A3M4_PETAA</name>
<gene>
    <name evidence="4" type="ORF">ETB97_002760</name>
</gene>
<feature type="region of interest" description="Disordered" evidence="1">
    <location>
        <begin position="28"/>
        <end position="70"/>
    </location>
</feature>
<reference evidence="4 5" key="1">
    <citation type="submission" date="2019-04" db="EMBL/GenBank/DDBJ databases">
        <title>Aspergillus burnettii sp. nov., novel species from soil in southeast Queensland.</title>
        <authorList>
            <person name="Gilchrist C.L.M."/>
            <person name="Pitt J.I."/>
            <person name="Lange L."/>
            <person name="Lacey H.J."/>
            <person name="Vuong D."/>
            <person name="Midgley D.J."/>
            <person name="Greenfield P."/>
            <person name="Bradbury M."/>
            <person name="Lacey E."/>
            <person name="Busk P.K."/>
            <person name="Pilgaard B."/>
            <person name="Chooi Y.H."/>
            <person name="Piggott A.M."/>
        </authorList>
    </citation>
    <scope>NUCLEOTIDE SEQUENCE [LARGE SCALE GENOMIC DNA]</scope>
    <source>
        <strain evidence="4 5">FRR 5400</strain>
    </source>
</reference>
<keyword evidence="2" id="KW-0812">Transmembrane</keyword>
<protein>
    <submittedName>
        <fullName evidence="4">Uncharacterized protein</fullName>
    </submittedName>
</protein>
<keyword evidence="3" id="KW-0732">Signal</keyword>
<keyword evidence="2" id="KW-1133">Transmembrane helix</keyword>
<evidence type="ECO:0000313" key="4">
    <source>
        <dbReference type="EMBL" id="KAF5859519.1"/>
    </source>
</evidence>
<dbReference type="Proteomes" id="UP000541154">
    <property type="component" value="Unassembled WGS sequence"/>
</dbReference>
<organism evidence="4 5">
    <name type="scientific">Petromyces alliaceus</name>
    <name type="common">Aspergillus alliaceus</name>
    <dbReference type="NCBI Taxonomy" id="209559"/>
    <lineage>
        <taxon>Eukaryota</taxon>
        <taxon>Fungi</taxon>
        <taxon>Dikarya</taxon>
        <taxon>Ascomycota</taxon>
        <taxon>Pezizomycotina</taxon>
        <taxon>Eurotiomycetes</taxon>
        <taxon>Eurotiomycetidae</taxon>
        <taxon>Eurotiales</taxon>
        <taxon>Aspergillaceae</taxon>
        <taxon>Aspergillus</taxon>
        <taxon>Aspergillus subgen. Circumdati</taxon>
    </lineage>
</organism>
<keyword evidence="5" id="KW-1185">Reference proteome</keyword>
<sequence>MRLLTTILLSSARATAAPSLHTLMTRQTSATSMVPPRLSAAATPTAPEATAKPMKTSSHARTRASRTVSAAMTAWTPPPATIVRLSSARRATAPWVARCLKAGITSVIVLVGAFVAPRGLRFRG</sequence>
<feature type="signal peptide" evidence="3">
    <location>
        <begin position="1"/>
        <end position="16"/>
    </location>
</feature>
<feature type="compositionally biased region" description="Low complexity" evidence="1">
    <location>
        <begin position="40"/>
        <end position="57"/>
    </location>
</feature>
<dbReference type="AlphaFoldDB" id="A0A8H6A3M4"/>
<dbReference type="EMBL" id="SPNV01000161">
    <property type="protein sequence ID" value="KAF5859519.1"/>
    <property type="molecule type" value="Genomic_DNA"/>
</dbReference>
<proteinExistence type="predicted"/>
<feature type="transmembrane region" description="Helical" evidence="2">
    <location>
        <begin position="95"/>
        <end position="116"/>
    </location>
</feature>
<evidence type="ECO:0000256" key="1">
    <source>
        <dbReference type="SAM" id="MobiDB-lite"/>
    </source>
</evidence>
<comment type="caution">
    <text evidence="4">The sequence shown here is derived from an EMBL/GenBank/DDBJ whole genome shotgun (WGS) entry which is preliminary data.</text>
</comment>
<evidence type="ECO:0000256" key="3">
    <source>
        <dbReference type="SAM" id="SignalP"/>
    </source>
</evidence>